<dbReference type="EMBL" id="JAGGLI010000008">
    <property type="protein sequence ID" value="MBP2027170.1"/>
    <property type="molecule type" value="Genomic_DNA"/>
</dbReference>
<evidence type="ECO:0000313" key="2">
    <source>
        <dbReference type="EMBL" id="MBP2027170.1"/>
    </source>
</evidence>
<sequence length="109" mass="12723">MINIDSIEDVQLAVKENPMVLLYFGGESCGVCLSTRPKVEDILKKYPNIKAYYIDVEKHVAIASKYSVFTMPALLLYIEEKETIREARNMSIKDIELKIDRYYEMFFDI</sequence>
<organism evidence="2 3">
    <name type="scientific">Acetoanaerobium pronyense</name>
    <dbReference type="NCBI Taxonomy" id="1482736"/>
    <lineage>
        <taxon>Bacteria</taxon>
        <taxon>Bacillati</taxon>
        <taxon>Bacillota</taxon>
        <taxon>Clostridia</taxon>
        <taxon>Peptostreptococcales</taxon>
        <taxon>Filifactoraceae</taxon>
        <taxon>Acetoanaerobium</taxon>
    </lineage>
</organism>
<dbReference type="SUPFAM" id="SSF52833">
    <property type="entry name" value="Thioredoxin-like"/>
    <property type="match status" value="1"/>
</dbReference>
<dbReference type="RefSeq" id="WP_209659971.1">
    <property type="nucleotide sequence ID" value="NZ_JAGGLI010000008.1"/>
</dbReference>
<accession>A0ABS4KHC2</accession>
<evidence type="ECO:0000259" key="1">
    <source>
        <dbReference type="Pfam" id="PF00085"/>
    </source>
</evidence>
<keyword evidence="3" id="KW-1185">Reference proteome</keyword>
<gene>
    <name evidence="2" type="ORF">J2Z35_000964</name>
</gene>
<evidence type="ECO:0000313" key="3">
    <source>
        <dbReference type="Proteomes" id="UP001314903"/>
    </source>
</evidence>
<reference evidence="2 3" key="1">
    <citation type="submission" date="2021-03" db="EMBL/GenBank/DDBJ databases">
        <title>Genomic Encyclopedia of Type Strains, Phase IV (KMG-IV): sequencing the most valuable type-strain genomes for metagenomic binning, comparative biology and taxonomic classification.</title>
        <authorList>
            <person name="Goeker M."/>
        </authorList>
    </citation>
    <scope>NUCLEOTIDE SEQUENCE [LARGE SCALE GENOMIC DNA]</scope>
    <source>
        <strain evidence="2 3">DSM 27512</strain>
    </source>
</reference>
<dbReference type="Pfam" id="PF00085">
    <property type="entry name" value="Thioredoxin"/>
    <property type="match status" value="1"/>
</dbReference>
<proteinExistence type="predicted"/>
<comment type="caution">
    <text evidence="2">The sequence shown here is derived from an EMBL/GenBank/DDBJ whole genome shotgun (WGS) entry which is preliminary data.</text>
</comment>
<dbReference type="Proteomes" id="UP001314903">
    <property type="component" value="Unassembled WGS sequence"/>
</dbReference>
<dbReference type="InterPro" id="IPR013766">
    <property type="entry name" value="Thioredoxin_domain"/>
</dbReference>
<dbReference type="Gene3D" id="3.40.30.10">
    <property type="entry name" value="Glutaredoxin"/>
    <property type="match status" value="1"/>
</dbReference>
<dbReference type="CDD" id="cd02947">
    <property type="entry name" value="TRX_family"/>
    <property type="match status" value="1"/>
</dbReference>
<dbReference type="InterPro" id="IPR036249">
    <property type="entry name" value="Thioredoxin-like_sf"/>
</dbReference>
<name>A0ABS4KHC2_9FIRM</name>
<dbReference type="GO" id="GO:0016853">
    <property type="term" value="F:isomerase activity"/>
    <property type="evidence" value="ECO:0007669"/>
    <property type="project" value="UniProtKB-KW"/>
</dbReference>
<keyword evidence="2" id="KW-0413">Isomerase</keyword>
<feature type="domain" description="Thioredoxin" evidence="1">
    <location>
        <begin position="14"/>
        <end position="85"/>
    </location>
</feature>
<protein>
    <submittedName>
        <fullName evidence="2">Thiol-disulfide isomerase/thioredoxin</fullName>
    </submittedName>
</protein>